<feature type="signal peptide" evidence="7">
    <location>
        <begin position="1"/>
        <end position="20"/>
    </location>
</feature>
<dbReference type="InterPro" id="IPR036179">
    <property type="entry name" value="Ig-like_dom_sf"/>
</dbReference>
<dbReference type="CDD" id="cd05716">
    <property type="entry name" value="IgV_pIgR_like"/>
    <property type="match status" value="1"/>
</dbReference>
<dbReference type="AlphaFoldDB" id="A0AA35JWF2"/>
<keyword evidence="3 7" id="KW-0732">Signal</keyword>
<dbReference type="GO" id="GO:0004888">
    <property type="term" value="F:transmembrane signaling receptor activity"/>
    <property type="evidence" value="ECO:0007669"/>
    <property type="project" value="TreeGrafter"/>
</dbReference>
<evidence type="ECO:0000313" key="9">
    <source>
        <dbReference type="EMBL" id="CAI5765963.1"/>
    </source>
</evidence>
<dbReference type="GO" id="GO:0005886">
    <property type="term" value="C:plasma membrane"/>
    <property type="evidence" value="ECO:0007669"/>
    <property type="project" value="TreeGrafter"/>
</dbReference>
<keyword evidence="4 6" id="KW-0472">Membrane</keyword>
<dbReference type="FunFam" id="2.60.40.10:FF:000370">
    <property type="entry name" value="CMRF35-like molecule 1"/>
    <property type="match status" value="1"/>
</dbReference>
<dbReference type="PANTHER" id="PTHR11860">
    <property type="entry name" value="POLYMERIC-IMMUNOGLOBULIN RECEPTOR"/>
    <property type="match status" value="1"/>
</dbReference>
<keyword evidence="10" id="KW-1185">Reference proteome</keyword>
<evidence type="ECO:0000256" key="2">
    <source>
        <dbReference type="ARBA" id="ARBA00022692"/>
    </source>
</evidence>
<dbReference type="SUPFAM" id="SSF48726">
    <property type="entry name" value="Immunoglobulin"/>
    <property type="match status" value="1"/>
</dbReference>
<dbReference type="InterPro" id="IPR013106">
    <property type="entry name" value="Ig_V-set"/>
</dbReference>
<gene>
    <name evidence="9" type="ORF">PODLI_1B012631</name>
</gene>
<dbReference type="PROSITE" id="PS50835">
    <property type="entry name" value="IG_LIKE"/>
    <property type="match status" value="1"/>
</dbReference>
<dbReference type="PANTHER" id="PTHR11860:SF87">
    <property type="entry name" value="CMRF35-LIKE MOLECULE 8"/>
    <property type="match status" value="1"/>
</dbReference>
<feature type="domain" description="Ig-like" evidence="8">
    <location>
        <begin position="33"/>
        <end position="124"/>
    </location>
</feature>
<name>A0AA35JWF2_9SAUR</name>
<evidence type="ECO:0000313" key="10">
    <source>
        <dbReference type="Proteomes" id="UP001178461"/>
    </source>
</evidence>
<keyword evidence="5" id="KW-1015">Disulfide bond</keyword>
<dbReference type="Pfam" id="PF07686">
    <property type="entry name" value="V-set"/>
    <property type="match status" value="1"/>
</dbReference>
<keyword evidence="2 6" id="KW-0812">Transmembrane</keyword>
<dbReference type="InterPro" id="IPR007110">
    <property type="entry name" value="Ig-like_dom"/>
</dbReference>
<dbReference type="InterPro" id="IPR013783">
    <property type="entry name" value="Ig-like_fold"/>
</dbReference>
<evidence type="ECO:0000256" key="3">
    <source>
        <dbReference type="ARBA" id="ARBA00022729"/>
    </source>
</evidence>
<proteinExistence type="predicted"/>
<evidence type="ECO:0000259" key="8">
    <source>
        <dbReference type="PROSITE" id="PS50835"/>
    </source>
</evidence>
<evidence type="ECO:0000256" key="4">
    <source>
        <dbReference type="ARBA" id="ARBA00023136"/>
    </source>
</evidence>
<evidence type="ECO:0000256" key="1">
    <source>
        <dbReference type="ARBA" id="ARBA00004370"/>
    </source>
</evidence>
<organism evidence="9 10">
    <name type="scientific">Podarcis lilfordi</name>
    <name type="common">Lilford's wall lizard</name>
    <dbReference type="NCBI Taxonomy" id="74358"/>
    <lineage>
        <taxon>Eukaryota</taxon>
        <taxon>Metazoa</taxon>
        <taxon>Chordata</taxon>
        <taxon>Craniata</taxon>
        <taxon>Vertebrata</taxon>
        <taxon>Euteleostomi</taxon>
        <taxon>Lepidosauria</taxon>
        <taxon>Squamata</taxon>
        <taxon>Bifurcata</taxon>
        <taxon>Unidentata</taxon>
        <taxon>Episquamata</taxon>
        <taxon>Laterata</taxon>
        <taxon>Lacertibaenia</taxon>
        <taxon>Lacertidae</taxon>
        <taxon>Podarcis</taxon>
    </lineage>
</organism>
<reference evidence="9" key="1">
    <citation type="submission" date="2022-12" db="EMBL/GenBank/DDBJ databases">
        <authorList>
            <person name="Alioto T."/>
            <person name="Alioto T."/>
            <person name="Gomez Garrido J."/>
        </authorList>
    </citation>
    <scope>NUCLEOTIDE SEQUENCE</scope>
</reference>
<accession>A0AA35JWF2</accession>
<dbReference type="PROSITE" id="PS51257">
    <property type="entry name" value="PROKAR_LIPOPROTEIN"/>
    <property type="match status" value="1"/>
</dbReference>
<dbReference type="Proteomes" id="UP001178461">
    <property type="component" value="Chromosome 2"/>
</dbReference>
<evidence type="ECO:0000256" key="7">
    <source>
        <dbReference type="SAM" id="SignalP"/>
    </source>
</evidence>
<keyword evidence="6" id="KW-1133">Transmembrane helix</keyword>
<dbReference type="SMART" id="SM00409">
    <property type="entry name" value="IG"/>
    <property type="match status" value="1"/>
</dbReference>
<comment type="subcellular location">
    <subcellularLocation>
        <location evidence="1">Membrane</location>
    </subcellularLocation>
</comment>
<dbReference type="InterPro" id="IPR050671">
    <property type="entry name" value="CD300_family_receptors"/>
</dbReference>
<evidence type="ECO:0000256" key="5">
    <source>
        <dbReference type="ARBA" id="ARBA00023157"/>
    </source>
</evidence>
<feature type="chain" id="PRO_5041451753" evidence="7">
    <location>
        <begin position="21"/>
        <end position="213"/>
    </location>
</feature>
<dbReference type="Gene3D" id="2.60.40.10">
    <property type="entry name" value="Immunoglobulins"/>
    <property type="match status" value="1"/>
</dbReference>
<feature type="transmembrane region" description="Helical" evidence="6">
    <location>
        <begin position="170"/>
        <end position="193"/>
    </location>
</feature>
<protein>
    <submittedName>
        <fullName evidence="9">CMRF35-like molecule 1 isoform X1</fullName>
    </submittedName>
</protein>
<dbReference type="InterPro" id="IPR003599">
    <property type="entry name" value="Ig_sub"/>
</dbReference>
<dbReference type="EMBL" id="OX395127">
    <property type="protein sequence ID" value="CAI5765963.1"/>
    <property type="molecule type" value="Genomic_DNA"/>
</dbReference>
<sequence>MSLWRNWMLLTWVLLAGCMSDLTGPKALSGFLGRSLSVRCRYDVVSRKYVKYWCKGSSWSSCEIVVRTTGSEEERTASRVFIKENHSRLEFRVRLENLTQEDAGIYWCGIQRTGSDYGFPVNITVLPASSSDSEETTAISRQSEPDRFLITTTQEQTNKQSGFSPIPTEYLIYGLFALKTLIFLGLVIAIIWMHRRYNQKRPSAATRQENAAQ</sequence>
<evidence type="ECO:0000256" key="6">
    <source>
        <dbReference type="SAM" id="Phobius"/>
    </source>
</evidence>